<dbReference type="GO" id="GO:0003677">
    <property type="term" value="F:DNA binding"/>
    <property type="evidence" value="ECO:0007669"/>
    <property type="project" value="UniProtKB-KW"/>
</dbReference>
<proteinExistence type="predicted"/>
<organism evidence="4 5">
    <name type="scientific">Micromonospora inositola</name>
    <dbReference type="NCBI Taxonomy" id="47865"/>
    <lineage>
        <taxon>Bacteria</taxon>
        <taxon>Bacillati</taxon>
        <taxon>Actinomycetota</taxon>
        <taxon>Actinomycetes</taxon>
        <taxon>Micromonosporales</taxon>
        <taxon>Micromonosporaceae</taxon>
        <taxon>Micromonospora</taxon>
    </lineage>
</organism>
<dbReference type="Pfam" id="PF07282">
    <property type="entry name" value="Cas12f1-like_TNB"/>
    <property type="match status" value="1"/>
</dbReference>
<evidence type="ECO:0000313" key="4">
    <source>
        <dbReference type="EMBL" id="SCG40190.1"/>
    </source>
</evidence>
<dbReference type="Proteomes" id="UP000198221">
    <property type="component" value="Chromosome I"/>
</dbReference>
<protein>
    <submittedName>
        <fullName evidence="4">Putative transposase DNA-binding domain-containing protein</fullName>
    </submittedName>
</protein>
<name>A0A1C5H2F0_9ACTN</name>
<sequence length="662" mass="71054">MAGSVLTSIATCTAYRAVCGGKPGVPGVRVPVSGRVLAERVGWLADLVRGMADEVIAAHWSNAEMAELAGGVGPDGRRLPSSGWMALRRLGWCAVPSAGVVVSDRVRRIAEEEAARALRLACHRRGIVAALLATWPADPFARTDDEWSALRAALPAGTDNATIRNRTRQITGYIGVYGRFPVGLCELEGPPAAARQVSLAAADRQQVVVDRVDDRVVRVWAQLPICAAPASYRDWVWHDVDVVLPATVPAGVKVCTPTLRPGDGKVRVDLPWQTPHTRPPLDGHTRALGVDWGVNTLLTATVADLDQDGSVVVRGRPLRFDATGVSAKLVRLRRHREHLKTKADHLTRLRDGRPADAPADPALTGKLVLLEAEHSAVCARIRHLNKALAWSSARWLVDHATAVGATVIYVENLATLEAGGRSRSLNRRLSGAVRGTVFTAIAHLAAKVGIAVITVPARGTSSGCPRCGGAVKHVKTPQGRVAGYRWATCSCGMSMDRDHAAAQRIAARGLANQAKTRRDRNGNAAIRTATDTPVRHRPRRPTQAATIRPPRDRRKTVPTPKQVRPATVKTTRLLPSRRQVPAPADSPLGSAGKRPAGRTPQETNPKGPVPQVPHTVPTTAPRHPHRVRGAVLGRGFHRHVHATPVTDRNGNAGRMPDLPRIT</sequence>
<evidence type="ECO:0000313" key="5">
    <source>
        <dbReference type="Proteomes" id="UP000198221"/>
    </source>
</evidence>
<gene>
    <name evidence="4" type="ORF">GA0070613_0734</name>
</gene>
<feature type="domain" description="Cas12f1-like TNB" evidence="3">
    <location>
        <begin position="438"/>
        <end position="505"/>
    </location>
</feature>
<evidence type="ECO:0000256" key="2">
    <source>
        <dbReference type="SAM" id="MobiDB-lite"/>
    </source>
</evidence>
<feature type="compositionally biased region" description="Low complexity" evidence="2">
    <location>
        <begin position="612"/>
        <end position="621"/>
    </location>
</feature>
<evidence type="ECO:0000259" key="3">
    <source>
        <dbReference type="Pfam" id="PF07282"/>
    </source>
</evidence>
<reference evidence="5" key="1">
    <citation type="submission" date="2016-06" db="EMBL/GenBank/DDBJ databases">
        <authorList>
            <person name="Varghese N."/>
            <person name="Submissions Spin"/>
        </authorList>
    </citation>
    <scope>NUCLEOTIDE SEQUENCE [LARGE SCALE GENOMIC DNA]</scope>
    <source>
        <strain evidence="5">DSM 43819</strain>
    </source>
</reference>
<dbReference type="InterPro" id="IPR010095">
    <property type="entry name" value="Cas12f1-like_TNB"/>
</dbReference>
<keyword evidence="5" id="KW-1185">Reference proteome</keyword>
<accession>A0A1C5H2F0</accession>
<dbReference type="EMBL" id="LT607754">
    <property type="protein sequence ID" value="SCG40190.1"/>
    <property type="molecule type" value="Genomic_DNA"/>
</dbReference>
<dbReference type="OrthoDB" id="3322409at2"/>
<keyword evidence="1 4" id="KW-0238">DNA-binding</keyword>
<dbReference type="AlphaFoldDB" id="A0A1C5H2F0"/>
<feature type="region of interest" description="Disordered" evidence="2">
    <location>
        <begin position="643"/>
        <end position="662"/>
    </location>
</feature>
<evidence type="ECO:0000256" key="1">
    <source>
        <dbReference type="ARBA" id="ARBA00023125"/>
    </source>
</evidence>
<feature type="region of interest" description="Disordered" evidence="2">
    <location>
        <begin position="510"/>
        <end position="625"/>
    </location>
</feature>